<dbReference type="InterPro" id="IPR005534">
    <property type="entry name" value="Curli_assmbl/transp-comp_CsgG"/>
</dbReference>
<dbReference type="eggNOG" id="COG1462">
    <property type="taxonomic scope" value="Bacteria"/>
</dbReference>
<dbReference type="PANTHER" id="PTHR41164">
    <property type="entry name" value="CURLI PRODUCTION ASSEMBLY/TRANSPORT COMPONENT CSGG"/>
    <property type="match status" value="1"/>
</dbReference>
<evidence type="ECO:0000256" key="1">
    <source>
        <dbReference type="ARBA" id="ARBA00022475"/>
    </source>
</evidence>
<keyword evidence="2 6" id="KW-0732">Signal</keyword>
<dbReference type="GO" id="GO:0030288">
    <property type="term" value="C:outer membrane-bounded periplasmic space"/>
    <property type="evidence" value="ECO:0007669"/>
    <property type="project" value="InterPro"/>
</dbReference>
<dbReference type="RefSeq" id="WP_013436621.1">
    <property type="nucleotide sequence ID" value="NC_014722.1"/>
</dbReference>
<evidence type="ECO:0000256" key="5">
    <source>
        <dbReference type="ARBA" id="ARBA00023288"/>
    </source>
</evidence>
<feature type="chain" id="PRO_5003192692" evidence="6">
    <location>
        <begin position="25"/>
        <end position="226"/>
    </location>
</feature>
<dbReference type="HOGENOM" id="CLU_074310_1_0_4"/>
<proteinExistence type="predicted"/>
<dbReference type="EMBL" id="FR687359">
    <property type="protein sequence ID" value="CBW76393.1"/>
    <property type="molecule type" value="Genomic_DNA"/>
</dbReference>
<dbReference type="PROSITE" id="PS51257">
    <property type="entry name" value="PROKAR_LIPOPROTEIN"/>
    <property type="match status" value="1"/>
</dbReference>
<dbReference type="KEGG" id="brh:RBRH_00982"/>
<accession>E5AND9</accession>
<dbReference type="SUPFAM" id="SSF52964">
    <property type="entry name" value="TolB, N-terminal domain"/>
    <property type="match status" value="1"/>
</dbReference>
<feature type="signal peptide" evidence="6">
    <location>
        <begin position="1"/>
        <end position="24"/>
    </location>
</feature>
<dbReference type="Proteomes" id="UP000007437">
    <property type="component" value="Chromosome"/>
</dbReference>
<evidence type="ECO:0000256" key="2">
    <source>
        <dbReference type="ARBA" id="ARBA00022729"/>
    </source>
</evidence>
<keyword evidence="1" id="KW-1003">Cell membrane</keyword>
<evidence type="ECO:0000313" key="7">
    <source>
        <dbReference type="EMBL" id="CBW76393.1"/>
    </source>
</evidence>
<evidence type="ECO:0000256" key="3">
    <source>
        <dbReference type="ARBA" id="ARBA00023136"/>
    </source>
</evidence>
<reference evidence="7 8" key="1">
    <citation type="journal article" date="2011" name="J. Bacteriol.">
        <title>Complete genome sequence of Burkholderia rhizoxinica, an endosymbiont of Rhizopus microsporus.</title>
        <authorList>
            <person name="Lackner G."/>
            <person name="Moebius N."/>
            <person name="Partida-Martinez L."/>
            <person name="Hertweck C."/>
        </authorList>
    </citation>
    <scope>NUCLEOTIDE SEQUENCE [LARGE SCALE GENOMIC DNA]</scope>
    <source>
        <strain evidence="8">DSM 19002 / CIP 109453 / HKI 454</strain>
    </source>
</reference>
<evidence type="ECO:0000256" key="4">
    <source>
        <dbReference type="ARBA" id="ARBA00023139"/>
    </source>
</evidence>
<organism evidence="7 8">
    <name type="scientific">Mycetohabitans rhizoxinica (strain DSM 19002 / CIP 109453 / HKI 454)</name>
    <name type="common">Paraburkholderia rhizoxinica</name>
    <dbReference type="NCBI Taxonomy" id="882378"/>
    <lineage>
        <taxon>Bacteria</taxon>
        <taxon>Pseudomonadati</taxon>
        <taxon>Pseudomonadota</taxon>
        <taxon>Betaproteobacteria</taxon>
        <taxon>Burkholderiales</taxon>
        <taxon>Burkholderiaceae</taxon>
        <taxon>Mycetohabitans</taxon>
    </lineage>
</organism>
<dbReference type="PANTHER" id="PTHR41164:SF1">
    <property type="entry name" value="CURLI PRODUCTION ASSEMBLY_TRANSPORT COMPONENT CSGG"/>
    <property type="match status" value="1"/>
</dbReference>
<evidence type="ECO:0000256" key="6">
    <source>
        <dbReference type="SAM" id="SignalP"/>
    </source>
</evidence>
<keyword evidence="4" id="KW-0564">Palmitate</keyword>
<gene>
    <name evidence="7" type="ordered locus">RBRH_00982</name>
</gene>
<sequence length="226" mass="24004">MKKHKNCGVIWITAALALGLSACATESSRSLPVPVVSSAQTPFAGKPMEIAVGKFDNRSSYMRGIFSDGIDRLGGQAKTILVTRLQQSRRFNVLDRDNLDEIKQEAGFMKKAQAIKGANFVVTGDVTEFGRKEVGDHQLFGILGRGKAQVAYAKVNLNIVNTATSEVVLSSQGAGEYSVSNREVIGFGGTAGYDSTLNGKVLDLAIQEAVNHLVEQVDAGALGSAK</sequence>
<dbReference type="AlphaFoldDB" id="E5AND9"/>
<dbReference type="Gene3D" id="3.40.50.10610">
    <property type="entry name" value="ABC-type transport auxiliary lipoprotein component"/>
    <property type="match status" value="1"/>
</dbReference>
<keyword evidence="5" id="KW-0449">Lipoprotein</keyword>
<dbReference type="Pfam" id="PF03783">
    <property type="entry name" value="CsgG"/>
    <property type="match status" value="1"/>
</dbReference>
<keyword evidence="3" id="KW-0472">Membrane</keyword>
<name>E5AND9_MYCRK</name>
<evidence type="ECO:0000313" key="8">
    <source>
        <dbReference type="Proteomes" id="UP000007437"/>
    </source>
</evidence>
<protein>
    <submittedName>
        <fullName evidence="7">Hypothetical exported protein</fullName>
    </submittedName>
</protein>
<dbReference type="STRING" id="882378.RBRH_00982"/>